<keyword evidence="2" id="KW-0812">Transmembrane</keyword>
<evidence type="ECO:0000259" key="3">
    <source>
        <dbReference type="Pfam" id="PF09335"/>
    </source>
</evidence>
<feature type="transmembrane region" description="Helical" evidence="2">
    <location>
        <begin position="170"/>
        <end position="188"/>
    </location>
</feature>
<feature type="domain" description="VTT" evidence="3">
    <location>
        <begin position="31"/>
        <end position="156"/>
    </location>
</feature>
<keyword evidence="2" id="KW-0472">Membrane</keyword>
<dbReference type="OrthoDB" id="9782291at2"/>
<evidence type="ECO:0000313" key="5">
    <source>
        <dbReference type="Proteomes" id="UP000284416"/>
    </source>
</evidence>
<feature type="transmembrane region" description="Helical" evidence="2">
    <location>
        <begin position="51"/>
        <end position="72"/>
    </location>
</feature>
<dbReference type="InterPro" id="IPR032816">
    <property type="entry name" value="VTT_dom"/>
</dbReference>
<dbReference type="EMBL" id="QWEG01000002">
    <property type="protein sequence ID" value="RHW42623.1"/>
    <property type="molecule type" value="Genomic_DNA"/>
</dbReference>
<dbReference type="AlphaFoldDB" id="A0A417YYD5"/>
<name>A0A417YYD5_9BACI</name>
<gene>
    <name evidence="4" type="ORF">D1B31_03250</name>
</gene>
<sequence>MEFDFLLDILKNGEYAGLFLWILIGSTTLPLPNEIIMMTIGMAASKTPSNVVPIFFTTLAGVLVAVSTSYFLGRLIGRPLLVFFAKKKRFSKKITSSLRLMDKYHAFSLSISYFVPGVRAIIPFLYGFSKLSFRKFILFAYSGATLWLFIMFSAGYLFGEHISPNFSGELSLITILFIVFLFAIFKFFRKNKIREASEDDHFVPTKLSAIQKGSPD</sequence>
<reference evidence="4 5" key="1">
    <citation type="journal article" date="2017" name="Int. J. Syst. Evol. Microbiol.">
        <title>Bacillus notoginsengisoli sp. nov., a novel bacterium isolated from the rhizosphere of Panax notoginseng.</title>
        <authorList>
            <person name="Zhang M.Y."/>
            <person name="Cheng J."/>
            <person name="Cai Y."/>
            <person name="Zhang T.Y."/>
            <person name="Wu Y.Y."/>
            <person name="Manikprabhu D."/>
            <person name="Li W.J."/>
            <person name="Zhang Y.X."/>
        </authorList>
    </citation>
    <scope>NUCLEOTIDE SEQUENCE [LARGE SCALE GENOMIC DNA]</scope>
    <source>
        <strain evidence="4 5">JCM 30743</strain>
    </source>
</reference>
<keyword evidence="2" id="KW-1133">Transmembrane helix</keyword>
<proteinExistence type="inferred from homology"/>
<dbReference type="Pfam" id="PF09335">
    <property type="entry name" value="VTT_dom"/>
    <property type="match status" value="1"/>
</dbReference>
<dbReference type="RefSeq" id="WP_118919319.1">
    <property type="nucleotide sequence ID" value="NZ_QWEG01000002.1"/>
</dbReference>
<dbReference type="PANTHER" id="PTHR42709:SF9">
    <property type="entry name" value="ALKALINE PHOSPHATASE LIKE PROTEIN"/>
    <property type="match status" value="1"/>
</dbReference>
<organism evidence="4 5">
    <name type="scientific">Neobacillus notoginsengisoli</name>
    <dbReference type="NCBI Taxonomy" id="1578198"/>
    <lineage>
        <taxon>Bacteria</taxon>
        <taxon>Bacillati</taxon>
        <taxon>Bacillota</taxon>
        <taxon>Bacilli</taxon>
        <taxon>Bacillales</taxon>
        <taxon>Bacillaceae</taxon>
        <taxon>Neobacillus</taxon>
    </lineage>
</organism>
<protein>
    <submittedName>
        <fullName evidence="4">DedA family protein</fullName>
    </submittedName>
</protein>
<dbReference type="InterPro" id="IPR051311">
    <property type="entry name" value="DedA_domain"/>
</dbReference>
<dbReference type="PANTHER" id="PTHR42709">
    <property type="entry name" value="ALKALINE PHOSPHATASE LIKE PROTEIN"/>
    <property type="match status" value="1"/>
</dbReference>
<evidence type="ECO:0000256" key="1">
    <source>
        <dbReference type="ARBA" id="ARBA00010792"/>
    </source>
</evidence>
<comment type="similarity">
    <text evidence="1">Belongs to the DedA family.</text>
</comment>
<feature type="transmembrane region" description="Helical" evidence="2">
    <location>
        <begin position="106"/>
        <end position="126"/>
    </location>
</feature>
<feature type="transmembrane region" description="Helical" evidence="2">
    <location>
        <begin position="138"/>
        <end position="158"/>
    </location>
</feature>
<dbReference type="Proteomes" id="UP000284416">
    <property type="component" value="Unassembled WGS sequence"/>
</dbReference>
<dbReference type="GO" id="GO:0005886">
    <property type="term" value="C:plasma membrane"/>
    <property type="evidence" value="ECO:0007669"/>
    <property type="project" value="TreeGrafter"/>
</dbReference>
<evidence type="ECO:0000256" key="2">
    <source>
        <dbReference type="SAM" id="Phobius"/>
    </source>
</evidence>
<feature type="transmembrane region" description="Helical" evidence="2">
    <location>
        <begin position="15"/>
        <end position="31"/>
    </location>
</feature>
<accession>A0A417YYD5</accession>
<evidence type="ECO:0000313" key="4">
    <source>
        <dbReference type="EMBL" id="RHW42623.1"/>
    </source>
</evidence>
<keyword evidence="5" id="KW-1185">Reference proteome</keyword>
<comment type="caution">
    <text evidence="4">The sequence shown here is derived from an EMBL/GenBank/DDBJ whole genome shotgun (WGS) entry which is preliminary data.</text>
</comment>